<comment type="caution">
    <text evidence="1">The sequence shown here is derived from an EMBL/GenBank/DDBJ whole genome shotgun (WGS) entry which is preliminary data.</text>
</comment>
<evidence type="ECO:0000313" key="1">
    <source>
        <dbReference type="EMBL" id="GFU37582.1"/>
    </source>
</evidence>
<gene>
    <name evidence="1" type="ORF">NPIL_532511</name>
</gene>
<dbReference type="EMBL" id="BMAW01034953">
    <property type="protein sequence ID" value="GFU37582.1"/>
    <property type="molecule type" value="Genomic_DNA"/>
</dbReference>
<dbReference type="AlphaFoldDB" id="A0A8X6US60"/>
<organism evidence="1 2">
    <name type="scientific">Nephila pilipes</name>
    <name type="common">Giant wood spider</name>
    <name type="synonym">Nephila maculata</name>
    <dbReference type="NCBI Taxonomy" id="299642"/>
    <lineage>
        <taxon>Eukaryota</taxon>
        <taxon>Metazoa</taxon>
        <taxon>Ecdysozoa</taxon>
        <taxon>Arthropoda</taxon>
        <taxon>Chelicerata</taxon>
        <taxon>Arachnida</taxon>
        <taxon>Araneae</taxon>
        <taxon>Araneomorphae</taxon>
        <taxon>Entelegynae</taxon>
        <taxon>Araneoidea</taxon>
        <taxon>Nephilidae</taxon>
        <taxon>Nephila</taxon>
    </lineage>
</organism>
<sequence>MKENESKSSRSFCRNKNTIILQDHDEKDFRISPGETNRKKIVLLNDLTRQGKTYVIHVERFEFKSPLDYTSSDTQLKKSHLNVIFVEFSLKGDLNRHLYIHSGDRSYVCVILAE</sequence>
<protein>
    <submittedName>
        <fullName evidence="1">Uncharacterized protein</fullName>
    </submittedName>
</protein>
<name>A0A8X6US60_NEPPI</name>
<dbReference type="Proteomes" id="UP000887013">
    <property type="component" value="Unassembled WGS sequence"/>
</dbReference>
<accession>A0A8X6US60</accession>
<evidence type="ECO:0000313" key="2">
    <source>
        <dbReference type="Proteomes" id="UP000887013"/>
    </source>
</evidence>
<reference evidence="1" key="1">
    <citation type="submission" date="2020-08" db="EMBL/GenBank/DDBJ databases">
        <title>Multicomponent nature underlies the extraordinary mechanical properties of spider dragline silk.</title>
        <authorList>
            <person name="Kono N."/>
            <person name="Nakamura H."/>
            <person name="Mori M."/>
            <person name="Yoshida Y."/>
            <person name="Ohtoshi R."/>
            <person name="Malay A.D."/>
            <person name="Moran D.A.P."/>
            <person name="Tomita M."/>
            <person name="Numata K."/>
            <person name="Arakawa K."/>
        </authorList>
    </citation>
    <scope>NUCLEOTIDE SEQUENCE</scope>
</reference>
<proteinExistence type="predicted"/>
<keyword evidence="2" id="KW-1185">Reference proteome</keyword>